<dbReference type="EMBL" id="LR796639">
    <property type="protein sequence ID" value="CAB4156844.1"/>
    <property type="molecule type" value="Genomic_DNA"/>
</dbReference>
<reference evidence="2" key="1">
    <citation type="submission" date="2020-04" db="EMBL/GenBank/DDBJ databases">
        <authorList>
            <person name="Chiriac C."/>
            <person name="Salcher M."/>
            <person name="Ghai R."/>
            <person name="Kavagutti S V."/>
        </authorList>
    </citation>
    <scope>NUCLEOTIDE SEQUENCE</scope>
</reference>
<feature type="compositionally biased region" description="Gly residues" evidence="1">
    <location>
        <begin position="985"/>
        <end position="1006"/>
    </location>
</feature>
<gene>
    <name evidence="2" type="ORF">UFOVP658_186</name>
</gene>
<sequence length="1023" mass="107135">MKIGGKEIKLRPGAWILLPALILAWITPPSSPSKASTVITNGGFDGSSGWTIVQNGGSGMVFNGVLRFSYAIGEVSQSFAVNEGETIEISFTVDNSNTNSVGQGAIADTWNASLTAGTTVESVGRSTAHNQETFTLSLTVPAGTTSATLRLSGIDNGFWAGVYGPVVDNVSANITPAAPVATGYPADQQWEAVTYGDGKFVAVASSGSGNRVMTSTNGTYWTSRTSASNSNWQGINYADGLFVAVGSNAVMTSPDGITWTSRTVPNGEWQAITNCGGLFVATATWGSNYVMTSTNGIDWTVRTPAYAWSHDAVACSASVPRFVSVSQFGRGWSSADGISNWSIQNPGAIVDIRTVAFGAGRFSWLEYSTNTGNRYGAYSTNGVNWTNTANAPANQWKYITYGGNKFIAVAEGGVNSRSAYSADGANWTLGSGVPSNSWQGVAYGANKYIAVANSGTNNRVMTSPDGQSWESLAVTVPYFNAARNLTATANANGSVDLDWDAPISSNSDIYAYGVTFYNLDEIGGTTSGGWGVWTDQGTTYSLAEYMFSGTTGFGPVRFGIKAGNKSCFSSEGVGPCVYGPETTIDVMVVDPTPPTTTTTEVVVEPEIPTTTELIPELEITTTIPLLITETTSGTVDETTATVVVFPEIIPITIPETIPITEEENVGPGDFTESTVQDSIPEPETVPQDETPTQETPPELPLDTQDAADAAVADIFDGPMSDTVLANAVDDLITDAGTPEELTAVVNSLLDQELTDEQFSTVINSVFDGPMSDDNFSAAVDAVFEDTSTLSDEQFDTAVQAVFDGPLSTEQFGDALDAVFDEPISDEKFNAIIDAVLDEPLSGEQFEKLVGVLESDTVTEEQVADAVDSMIENGVTEDQATELATSEKVLESISADAAAEIFNEIPVDELSEEQGQAIVDAVQNAPTEVKEAFEEEINVFDGAFDTYVPTDSSISVGERRTVVAVTVVSSVIAVSAASAPSAPSGPSGGNSGPSGGNPSGGDTGGGSAPSEDKGNNKSRGRRRK</sequence>
<accession>A0A6J5NNG4</accession>
<organism evidence="2">
    <name type="scientific">uncultured Caudovirales phage</name>
    <dbReference type="NCBI Taxonomy" id="2100421"/>
    <lineage>
        <taxon>Viruses</taxon>
        <taxon>Duplodnaviria</taxon>
        <taxon>Heunggongvirae</taxon>
        <taxon>Uroviricota</taxon>
        <taxon>Caudoviricetes</taxon>
        <taxon>Peduoviridae</taxon>
        <taxon>Maltschvirus</taxon>
        <taxon>Maltschvirus maltsch</taxon>
    </lineage>
</organism>
<proteinExistence type="predicted"/>
<evidence type="ECO:0000313" key="2">
    <source>
        <dbReference type="EMBL" id="CAB4156844.1"/>
    </source>
</evidence>
<feature type="region of interest" description="Disordered" evidence="1">
    <location>
        <begin position="975"/>
        <end position="1023"/>
    </location>
</feature>
<evidence type="ECO:0008006" key="3">
    <source>
        <dbReference type="Google" id="ProtNLM"/>
    </source>
</evidence>
<protein>
    <recommendedName>
        <fullName evidence="3">TerB_like domain containing protein</fullName>
    </recommendedName>
</protein>
<feature type="region of interest" description="Disordered" evidence="1">
    <location>
        <begin position="661"/>
        <end position="701"/>
    </location>
</feature>
<feature type="compositionally biased region" description="Low complexity" evidence="1">
    <location>
        <begin position="681"/>
        <end position="701"/>
    </location>
</feature>
<name>A0A6J5NNG4_9CAUD</name>
<feature type="compositionally biased region" description="Low complexity" evidence="1">
    <location>
        <begin position="975"/>
        <end position="984"/>
    </location>
</feature>
<evidence type="ECO:0000256" key="1">
    <source>
        <dbReference type="SAM" id="MobiDB-lite"/>
    </source>
</evidence>